<keyword evidence="1" id="KW-1133">Transmembrane helix</keyword>
<name>A0A7J0H6A0_9ERIC</name>
<comment type="caution">
    <text evidence="2">The sequence shown here is derived from an EMBL/GenBank/DDBJ whole genome shotgun (WGS) entry which is preliminary data.</text>
</comment>
<dbReference type="OrthoDB" id="5402974at2759"/>
<dbReference type="AlphaFoldDB" id="A0A7J0H6A0"/>
<proteinExistence type="predicted"/>
<evidence type="ECO:0000313" key="2">
    <source>
        <dbReference type="EMBL" id="GFZ18612.1"/>
    </source>
</evidence>
<dbReference type="PANTHER" id="PTHR31970:SF9">
    <property type="entry name" value="MOLYBDATE TRANSPORTER 2"/>
    <property type="match status" value="1"/>
</dbReference>
<reference evidence="2 3" key="1">
    <citation type="submission" date="2019-07" db="EMBL/GenBank/DDBJ databases">
        <title>De Novo Assembly of kiwifruit Actinidia rufa.</title>
        <authorList>
            <person name="Sugita-Konishi S."/>
            <person name="Sato K."/>
            <person name="Mori E."/>
            <person name="Abe Y."/>
            <person name="Kisaki G."/>
            <person name="Hamano K."/>
            <person name="Suezawa K."/>
            <person name="Otani M."/>
            <person name="Fukuda T."/>
            <person name="Manabe T."/>
            <person name="Gomi K."/>
            <person name="Tabuchi M."/>
            <person name="Akimitsu K."/>
            <person name="Kataoka I."/>
        </authorList>
    </citation>
    <scope>NUCLEOTIDE SEQUENCE [LARGE SCALE GENOMIC DNA]</scope>
    <source>
        <strain evidence="3">cv. Fuchu</strain>
    </source>
</reference>
<keyword evidence="3" id="KW-1185">Reference proteome</keyword>
<feature type="transmembrane region" description="Helical" evidence="1">
    <location>
        <begin position="64"/>
        <end position="88"/>
    </location>
</feature>
<protein>
    <submittedName>
        <fullName evidence="2">Sulfate transmembrane transporter</fullName>
    </submittedName>
</protein>
<organism evidence="2 3">
    <name type="scientific">Actinidia rufa</name>
    <dbReference type="NCBI Taxonomy" id="165716"/>
    <lineage>
        <taxon>Eukaryota</taxon>
        <taxon>Viridiplantae</taxon>
        <taxon>Streptophyta</taxon>
        <taxon>Embryophyta</taxon>
        <taxon>Tracheophyta</taxon>
        <taxon>Spermatophyta</taxon>
        <taxon>Magnoliopsida</taxon>
        <taxon>eudicotyledons</taxon>
        <taxon>Gunneridae</taxon>
        <taxon>Pentapetalae</taxon>
        <taxon>asterids</taxon>
        <taxon>Ericales</taxon>
        <taxon>Actinidiaceae</taxon>
        <taxon>Actinidia</taxon>
    </lineage>
</organism>
<evidence type="ECO:0000256" key="1">
    <source>
        <dbReference type="SAM" id="Phobius"/>
    </source>
</evidence>
<accession>A0A7J0H6A0</accession>
<keyword evidence="1 2" id="KW-0812">Transmembrane</keyword>
<dbReference type="GO" id="GO:0015098">
    <property type="term" value="F:molybdate ion transmembrane transporter activity"/>
    <property type="evidence" value="ECO:0007669"/>
    <property type="project" value="InterPro"/>
</dbReference>
<evidence type="ECO:0000313" key="3">
    <source>
        <dbReference type="Proteomes" id="UP000585474"/>
    </source>
</evidence>
<dbReference type="InterPro" id="IPR031563">
    <property type="entry name" value="MOT1/MOT2"/>
</dbReference>
<dbReference type="Proteomes" id="UP000585474">
    <property type="component" value="Unassembled WGS sequence"/>
</dbReference>
<sequence length="226" mass="24185">MAPPPRHQPPPQDHHLVGARWSRGHLGTYIPLSSLPDPSFPTSTSPPPSSPPVFETTHLSTSQIAVAGISTVAILLLLGTTGLMSIFYKVIPLPVVRGVQVSQGLLLPSPLSNTSATPKIWPPKNLVRHGPGLASTVSSSPFSLSLDDFEVVFASEFDRDSASTGIVRAKAIITPELSLFRKFGRIVVPKFGQETTADEDPKACQEIEGNLHNEVSSSSSHAWIKT</sequence>
<dbReference type="PANTHER" id="PTHR31970">
    <property type="match status" value="1"/>
</dbReference>
<dbReference type="EMBL" id="BJWL01000027">
    <property type="protein sequence ID" value="GFZ18612.1"/>
    <property type="molecule type" value="Genomic_DNA"/>
</dbReference>
<gene>
    <name evidence="2" type="ORF">Acr_27g0003510</name>
</gene>
<keyword evidence="1" id="KW-0472">Membrane</keyword>